<proteinExistence type="predicted"/>
<evidence type="ECO:0000313" key="1">
    <source>
        <dbReference type="EMBL" id="SDD18044.1"/>
    </source>
</evidence>
<dbReference type="STRING" id="58114.SAMN05216270_102182"/>
<dbReference type="AlphaFoldDB" id="A0A1G6SN17"/>
<protein>
    <submittedName>
        <fullName evidence="1">Uncharacterized protein</fullName>
    </submittedName>
</protein>
<dbReference type="Proteomes" id="UP000198949">
    <property type="component" value="Unassembled WGS sequence"/>
</dbReference>
<sequence length="313" mass="34936">MIEIRTRELVFEKYPGIGDRVWCATREEWVAQTESFNYDDTSPYTPTEKWSGATNCAAPYDADDSDLQSLREEAEDEASHRHHRSATQLASLLYPDALQDAANTVDRFVEFKASFDEFIEANEENSFKQISDLFEGWTGGSDNAEAFLAFGHTRETAGTQRSLLREIIQVTTAEFSIQAETRNSLGARLSKLAEKLIEVQRARSFIIENLYITTSMFTPLGYADGAMSIIENFGLDDGSGEWNTSWFGAFKDKYLIGEYEVGTDSDTFEALASGIDDCLESVESMLTDGRSEITALAEEINADYSGLTQGEAY</sequence>
<evidence type="ECO:0000313" key="2">
    <source>
        <dbReference type="Proteomes" id="UP000198949"/>
    </source>
</evidence>
<reference evidence="2" key="1">
    <citation type="submission" date="2016-10" db="EMBL/GenBank/DDBJ databases">
        <authorList>
            <person name="Varghese N."/>
            <person name="Submissions S."/>
        </authorList>
    </citation>
    <scope>NUCLEOTIDE SEQUENCE [LARGE SCALE GENOMIC DNA]</scope>
    <source>
        <strain evidence="2">CGMCC 4.3516</strain>
    </source>
</reference>
<keyword evidence="2" id="KW-1185">Reference proteome</keyword>
<name>A0A1G6SN17_9ACTN</name>
<accession>A0A1G6SN17</accession>
<gene>
    <name evidence="1" type="ORF">SAMN05216270_102182</name>
</gene>
<organism evidence="1 2">
    <name type="scientific">Glycomyces harbinensis</name>
    <dbReference type="NCBI Taxonomy" id="58114"/>
    <lineage>
        <taxon>Bacteria</taxon>
        <taxon>Bacillati</taxon>
        <taxon>Actinomycetota</taxon>
        <taxon>Actinomycetes</taxon>
        <taxon>Glycomycetales</taxon>
        <taxon>Glycomycetaceae</taxon>
        <taxon>Glycomyces</taxon>
    </lineage>
</organism>
<dbReference type="EMBL" id="FNAD01000002">
    <property type="protein sequence ID" value="SDD18044.1"/>
    <property type="molecule type" value="Genomic_DNA"/>
</dbReference>